<organism evidence="4">
    <name type="scientific">Salvia splendens</name>
    <name type="common">Scarlet sage</name>
    <dbReference type="NCBI Taxonomy" id="180675"/>
    <lineage>
        <taxon>Eukaryota</taxon>
        <taxon>Viridiplantae</taxon>
        <taxon>Streptophyta</taxon>
        <taxon>Embryophyta</taxon>
        <taxon>Tracheophyta</taxon>
        <taxon>Spermatophyta</taxon>
        <taxon>Magnoliopsida</taxon>
        <taxon>eudicotyledons</taxon>
        <taxon>Gunneridae</taxon>
        <taxon>Pentapetalae</taxon>
        <taxon>asterids</taxon>
        <taxon>lamiids</taxon>
        <taxon>Lamiales</taxon>
        <taxon>Lamiaceae</taxon>
        <taxon>Nepetoideae</taxon>
        <taxon>Mentheae</taxon>
        <taxon>Salviinae</taxon>
        <taxon>Salvia</taxon>
        <taxon>Salvia subgen. Calosphace</taxon>
        <taxon>core Calosphace</taxon>
    </lineage>
</organism>
<reference evidence="4" key="2">
    <citation type="submission" date="2020-08" db="EMBL/GenBank/DDBJ databases">
        <title>Plant Genome Project.</title>
        <authorList>
            <person name="Zhang R.-G."/>
        </authorList>
    </citation>
    <scope>NUCLEOTIDE SEQUENCE</scope>
    <source>
        <strain evidence="4">Huo1</strain>
        <tissue evidence="4">Leaf</tissue>
    </source>
</reference>
<dbReference type="InterPro" id="IPR004146">
    <property type="entry name" value="DC1"/>
</dbReference>
<protein>
    <recommendedName>
        <fullName evidence="3">DC1 domain-containing protein</fullName>
    </recommendedName>
</protein>
<dbReference type="EMBL" id="PNBA02000002">
    <property type="protein sequence ID" value="KAG6433607.1"/>
    <property type="molecule type" value="Genomic_DNA"/>
</dbReference>
<keyword evidence="5" id="KW-1185">Reference proteome</keyword>
<feature type="compositionally biased region" description="Polar residues" evidence="2">
    <location>
        <begin position="67"/>
        <end position="76"/>
    </location>
</feature>
<dbReference type="Proteomes" id="UP000298416">
    <property type="component" value="Unassembled WGS sequence"/>
</dbReference>
<feature type="compositionally biased region" description="Polar residues" evidence="2">
    <location>
        <begin position="95"/>
        <end position="111"/>
    </location>
</feature>
<dbReference type="SUPFAM" id="SSF57889">
    <property type="entry name" value="Cysteine-rich domain"/>
    <property type="match status" value="1"/>
</dbReference>
<dbReference type="InterPro" id="IPR053192">
    <property type="entry name" value="Vacuole_Formation_Reg"/>
</dbReference>
<name>A0A8X9A8H5_SALSN</name>
<feature type="region of interest" description="Disordered" evidence="2">
    <location>
        <begin position="1"/>
        <end position="171"/>
    </location>
</feature>
<dbReference type="PANTHER" id="PTHR32410:SF216">
    <property type="entry name" value="PHORBOL-ESTER_DAG-TYPE DOMAIN-CONTAINING PROTEIN"/>
    <property type="match status" value="1"/>
</dbReference>
<feature type="compositionally biased region" description="Pro residues" evidence="2">
    <location>
        <begin position="42"/>
        <end position="52"/>
    </location>
</feature>
<proteinExistence type="predicted"/>
<dbReference type="PANTHER" id="PTHR32410">
    <property type="entry name" value="CYSTEINE/HISTIDINE-RICH C1 DOMAIN FAMILY PROTEIN"/>
    <property type="match status" value="1"/>
</dbReference>
<keyword evidence="1" id="KW-0677">Repeat</keyword>
<evidence type="ECO:0000259" key="3">
    <source>
        <dbReference type="Pfam" id="PF03107"/>
    </source>
</evidence>
<evidence type="ECO:0000313" key="5">
    <source>
        <dbReference type="Proteomes" id="UP000298416"/>
    </source>
</evidence>
<dbReference type="Pfam" id="PF03107">
    <property type="entry name" value="C1_2"/>
    <property type="match status" value="1"/>
</dbReference>
<feature type="domain" description="DC1" evidence="3">
    <location>
        <begin position="292"/>
        <end position="334"/>
    </location>
</feature>
<evidence type="ECO:0000256" key="2">
    <source>
        <dbReference type="SAM" id="MobiDB-lite"/>
    </source>
</evidence>
<sequence length="430" mass="49195">MDESEQQHYVDFYSGSRRRRTCWDPPSRTSGGRVEEIRAPPLSEPPPQPVPEPELFYGPTHRGASDTPASKYTTRPSFGPRGFLHADSDVPSRFPPSSYTGQQREQPQTWNRHLHPTFPSPRTPAHPQLVLDQKPPLQHVLDQQPRPSRHRTAPPPPLHMDQQRSSSCGHPTTHLRQAAAYLELPTTVKQPLLQRPPSCLRSPSLHSATKLVSCEEKYLESDAKVLNQVDLRLNEKKLVDDEVRAIEINQAENIGHQDKKLAIEIFHLILVGDEEDDYNHKLMVHFRKIDQHPLHLITTNTTGNDHDVCEEDIEWKYWFYHCAKSDYSFHVNCIPSLGFLSEVKFGGKFSMSGHSHPLTLKRMLTFGRNERRGHCHEIILGLVDQVAFSCSQCDYWIHFSCARDSFTSSENCGSMVFGEIDEQELYDAIM</sequence>
<dbReference type="InterPro" id="IPR046349">
    <property type="entry name" value="C1-like_sf"/>
</dbReference>
<accession>A0A8X9A8H5</accession>
<evidence type="ECO:0000313" key="4">
    <source>
        <dbReference type="EMBL" id="KAG6433607.1"/>
    </source>
</evidence>
<evidence type="ECO:0000256" key="1">
    <source>
        <dbReference type="ARBA" id="ARBA00022737"/>
    </source>
</evidence>
<dbReference type="AlphaFoldDB" id="A0A8X9A8H5"/>
<reference evidence="4" key="1">
    <citation type="submission" date="2018-01" db="EMBL/GenBank/DDBJ databases">
        <authorList>
            <person name="Mao J.F."/>
        </authorList>
    </citation>
    <scope>NUCLEOTIDE SEQUENCE</scope>
    <source>
        <strain evidence="4">Huo1</strain>
        <tissue evidence="4">Leaf</tissue>
    </source>
</reference>
<comment type="caution">
    <text evidence="4">The sequence shown here is derived from an EMBL/GenBank/DDBJ whole genome shotgun (WGS) entry which is preliminary data.</text>
</comment>
<gene>
    <name evidence="4" type="ORF">SASPL_105222</name>
</gene>